<keyword evidence="1" id="KW-0472">Membrane</keyword>
<accession>A0A9P1NG19</accession>
<evidence type="ECO:0000256" key="1">
    <source>
        <dbReference type="SAM" id="Phobius"/>
    </source>
</evidence>
<name>A0A9P1NG19_9PROT</name>
<feature type="transmembrane region" description="Helical" evidence="1">
    <location>
        <begin position="222"/>
        <end position="243"/>
    </location>
</feature>
<keyword evidence="1" id="KW-1133">Transmembrane helix</keyword>
<dbReference type="AlphaFoldDB" id="A0A9P1NG19"/>
<feature type="transmembrane region" description="Helical" evidence="1">
    <location>
        <begin position="75"/>
        <end position="93"/>
    </location>
</feature>
<evidence type="ECO:0000313" key="2">
    <source>
        <dbReference type="EMBL" id="CAM78260.1"/>
    </source>
</evidence>
<feature type="transmembrane region" description="Helical" evidence="1">
    <location>
        <begin position="164"/>
        <end position="182"/>
    </location>
</feature>
<feature type="transmembrane region" description="Helical" evidence="1">
    <location>
        <begin position="269"/>
        <end position="290"/>
    </location>
</feature>
<protein>
    <submittedName>
        <fullName evidence="2">Membrane protein</fullName>
    </submittedName>
</protein>
<reference evidence="2" key="1">
    <citation type="journal article" date="2007" name="J. Bacteriol.">
        <title>Comparative genome analysis of four magnetotactic bacteria reveals a complex set of group-specific genes implicated in magnetosome biomineralization and function.</title>
        <authorList>
            <person name="Richter M."/>
            <person name="Kube M."/>
            <person name="Bazylinski D.A."/>
            <person name="Lombardot T."/>
            <person name="Gloeckner F.O."/>
            <person name="Reinhardt R."/>
            <person name="Schueler D."/>
        </authorList>
    </citation>
    <scope>NUCLEOTIDE SEQUENCE</scope>
    <source>
        <strain evidence="2">MSR-1</strain>
    </source>
</reference>
<organism evidence="2">
    <name type="scientific">Magnetospirillum gryphiswaldense</name>
    <dbReference type="NCBI Taxonomy" id="55518"/>
    <lineage>
        <taxon>Bacteria</taxon>
        <taxon>Pseudomonadati</taxon>
        <taxon>Pseudomonadota</taxon>
        <taxon>Alphaproteobacteria</taxon>
        <taxon>Rhodospirillales</taxon>
        <taxon>Rhodospirillaceae</taxon>
        <taxon>Magnetospirillum</taxon>
    </lineage>
</organism>
<gene>
    <name evidence="2" type="ORF">MGR_P0031</name>
</gene>
<sequence>MANSTVPTAISSDVETTCWTCEPLQQYVNLTQSFTDDLSTTLYEPMLMLFASLAGLWVVVSAIKLPLRLTDKWKIIQDFVFITITGLLLGSQANALISYVYSSALAIMGGSSAAVFSIAGDGQASTGHTGLVALAANGELAVVKVFQAAETIAKAGALYEIQNYIYAVVLVVPYFLLVVAYSSQVVVAIFRATMVGVFAPFLFMAFAFGWGRDMAKAGAKTLLASILVLFACTAALALTIYGVKGLTLEPTKLVGDALNDFASISNPKFLVILFLGWAGTALMAEGTAIANSIAQTALTNTAAGIMTAGAAASAMFGMKKALPGAQMAGKAAGALGASLDMVQAASSNPQAAGQMLAEKFRTINQQNPIQNRFADKFNKPGGGA</sequence>
<feature type="transmembrane region" description="Helical" evidence="1">
    <location>
        <begin position="297"/>
        <end position="318"/>
    </location>
</feature>
<dbReference type="EMBL" id="CU459004">
    <property type="protein sequence ID" value="CAM78260.1"/>
    <property type="molecule type" value="Genomic_DNA"/>
</dbReference>
<proteinExistence type="predicted"/>
<feature type="transmembrane region" description="Helical" evidence="1">
    <location>
        <begin position="46"/>
        <end position="63"/>
    </location>
</feature>
<keyword evidence="1" id="KW-0812">Transmembrane</keyword>
<feature type="transmembrane region" description="Helical" evidence="1">
    <location>
        <begin position="188"/>
        <end position="210"/>
    </location>
</feature>